<dbReference type="InterPro" id="IPR047324">
    <property type="entry name" value="LbH_gamma_CA-like"/>
</dbReference>
<dbReference type="CDD" id="cd04645">
    <property type="entry name" value="LbH_gamma_CA_like"/>
    <property type="match status" value="1"/>
</dbReference>
<dbReference type="PANTHER" id="PTHR13061:SF29">
    <property type="entry name" value="GAMMA CARBONIC ANHYDRASE-LIKE 1, MITOCHONDRIAL-RELATED"/>
    <property type="match status" value="1"/>
</dbReference>
<dbReference type="RefSeq" id="WP_154496574.1">
    <property type="nucleotide sequence ID" value="NZ_VUMU01000010.1"/>
</dbReference>
<dbReference type="Gene3D" id="2.160.10.10">
    <property type="entry name" value="Hexapeptide repeat proteins"/>
    <property type="match status" value="1"/>
</dbReference>
<reference evidence="1 2" key="1">
    <citation type="submission" date="2019-08" db="EMBL/GenBank/DDBJ databases">
        <title>In-depth cultivation of the pig gut microbiome towards novel bacterial diversity and tailored functional studies.</title>
        <authorList>
            <person name="Wylensek D."/>
            <person name="Hitch T.C.A."/>
            <person name="Clavel T."/>
        </authorList>
    </citation>
    <scope>NUCLEOTIDE SEQUENCE [LARGE SCALE GENOMIC DNA]</scope>
    <source>
        <strain evidence="1 2">WCA3-601-WT-6H</strain>
    </source>
</reference>
<dbReference type="SUPFAM" id="SSF51161">
    <property type="entry name" value="Trimeric LpxA-like enzymes"/>
    <property type="match status" value="1"/>
</dbReference>
<dbReference type="EMBL" id="VUMU01000010">
    <property type="protein sequence ID" value="MST58402.1"/>
    <property type="molecule type" value="Genomic_DNA"/>
</dbReference>
<dbReference type="InterPro" id="IPR050484">
    <property type="entry name" value="Transf_Hexapept/Carb_Anhydrase"/>
</dbReference>
<evidence type="ECO:0000313" key="1">
    <source>
        <dbReference type="EMBL" id="MST58402.1"/>
    </source>
</evidence>
<evidence type="ECO:0000313" key="2">
    <source>
        <dbReference type="Proteomes" id="UP000476055"/>
    </source>
</evidence>
<proteinExistence type="predicted"/>
<dbReference type="Pfam" id="PF00132">
    <property type="entry name" value="Hexapep"/>
    <property type="match status" value="2"/>
</dbReference>
<dbReference type="InterPro" id="IPR011004">
    <property type="entry name" value="Trimer_LpxA-like_sf"/>
</dbReference>
<keyword evidence="2" id="KW-1185">Reference proteome</keyword>
<gene>
    <name evidence="1" type="ORF">FYJ59_09155</name>
</gene>
<organism evidence="1 2">
    <name type="scientific">Waltera intestinalis</name>
    <dbReference type="NCBI Taxonomy" id="2606635"/>
    <lineage>
        <taxon>Bacteria</taxon>
        <taxon>Bacillati</taxon>
        <taxon>Bacillota</taxon>
        <taxon>Clostridia</taxon>
        <taxon>Lachnospirales</taxon>
        <taxon>Lachnospiraceae</taxon>
        <taxon>Waltera</taxon>
    </lineage>
</organism>
<protein>
    <submittedName>
        <fullName evidence="1">Gamma carbonic anhydrase family protein</fullName>
    </submittedName>
</protein>
<sequence>MQIHDTAFIAPGAVVLGDVAIGENSGIWYNAVVRGDRESIVIGKESNIQDNAVVHLGSGYPVEIGDYVTIGHGAIIHGCKIGDNTMIGMGAILMNGCKIGKNCIIGAGALVTQNVEIPDNSLVVGNPGKVKRAVTEEEIRWNLENARIYVEEAQEERRHLRK</sequence>
<dbReference type="Proteomes" id="UP000476055">
    <property type="component" value="Unassembled WGS sequence"/>
</dbReference>
<dbReference type="AlphaFoldDB" id="A0A6L5YL75"/>
<comment type="caution">
    <text evidence="1">The sequence shown here is derived from an EMBL/GenBank/DDBJ whole genome shotgun (WGS) entry which is preliminary data.</text>
</comment>
<accession>A0A6L5YL75</accession>
<name>A0A6L5YL75_9FIRM</name>
<dbReference type="PANTHER" id="PTHR13061">
    <property type="entry name" value="DYNACTIN SUBUNIT P25"/>
    <property type="match status" value="1"/>
</dbReference>
<dbReference type="InterPro" id="IPR001451">
    <property type="entry name" value="Hexapep"/>
</dbReference>